<accession>A0A7R9IU26</accession>
<name>A0A7R9IU26_9NEOP</name>
<gene>
    <name evidence="1" type="ORF">TTEB3V08_LOCUS12539</name>
</gene>
<protein>
    <submittedName>
        <fullName evidence="1">Uncharacterized protein</fullName>
    </submittedName>
</protein>
<organism evidence="1">
    <name type="scientific">Timema tahoe</name>
    <dbReference type="NCBI Taxonomy" id="61484"/>
    <lineage>
        <taxon>Eukaryota</taxon>
        <taxon>Metazoa</taxon>
        <taxon>Ecdysozoa</taxon>
        <taxon>Arthropoda</taxon>
        <taxon>Hexapoda</taxon>
        <taxon>Insecta</taxon>
        <taxon>Pterygota</taxon>
        <taxon>Neoptera</taxon>
        <taxon>Polyneoptera</taxon>
        <taxon>Phasmatodea</taxon>
        <taxon>Timematodea</taxon>
        <taxon>Timematoidea</taxon>
        <taxon>Timematidae</taxon>
        <taxon>Timema</taxon>
    </lineage>
</organism>
<dbReference type="EMBL" id="OE019474">
    <property type="protein sequence ID" value="CAD7464662.1"/>
    <property type="molecule type" value="Genomic_DNA"/>
</dbReference>
<proteinExistence type="predicted"/>
<dbReference type="AlphaFoldDB" id="A0A7R9IU26"/>
<sequence>MSVWGRLSESLDVSWISIPLFNPLSYYRLQET</sequence>
<reference evidence="1" key="1">
    <citation type="submission" date="2020-11" db="EMBL/GenBank/DDBJ databases">
        <authorList>
            <person name="Tran Van P."/>
        </authorList>
    </citation>
    <scope>NUCLEOTIDE SEQUENCE</scope>
</reference>
<evidence type="ECO:0000313" key="1">
    <source>
        <dbReference type="EMBL" id="CAD7464662.1"/>
    </source>
</evidence>